<keyword evidence="5 7" id="KW-0430">Lectin</keyword>
<keyword evidence="3" id="KW-0964">Secreted</keyword>
<evidence type="ECO:0000256" key="1">
    <source>
        <dbReference type="ARBA" id="ARBA00004613"/>
    </source>
</evidence>
<dbReference type="CDD" id="cd13940">
    <property type="entry name" value="ILEI_FAM3C"/>
    <property type="match status" value="1"/>
</dbReference>
<keyword evidence="8" id="KW-0472">Membrane</keyword>
<dbReference type="GO" id="GO:0030246">
    <property type="term" value="F:carbohydrate binding"/>
    <property type="evidence" value="ECO:0007669"/>
    <property type="project" value="UniProtKB-UniRule"/>
</dbReference>
<accession>C1BII0</accession>
<reference evidence="10" key="1">
    <citation type="submission" date="2009-03" db="EMBL/GenBank/DDBJ databases">
        <title>Osmerus mordax full-length cDNAs.</title>
        <authorList>
            <person name="von Schalburg K."/>
            <person name="Leong J."/>
            <person name="Cooper G."/>
            <person name="Davidson W.S."/>
            <person name="Koop B.F."/>
        </authorList>
    </citation>
    <scope>NUCLEOTIDE SEQUENCE</scope>
    <source>
        <tissue evidence="10">Brain</tissue>
    </source>
</reference>
<dbReference type="Pfam" id="PF15711">
    <property type="entry name" value="ILEI"/>
    <property type="match status" value="1"/>
</dbReference>
<sequence length="228" mass="24906">MGRLQTSYAVKRGLCMIWFAVFVIAAFVLKASDFNKGVFFPRELPVPQLNTVTIVTIDPCGELKLCPDDQFSFYISSGAASVVQPKICLQNQLILGNINKNAGVGINIAVVNGKTGQVQNTGNFDMYGGDIEPLIKFIQTIEKGSVVLIASFDEPATKLNSEARKLISDLGSSAINSIGFRDNWVFVGGKGLTSSHMEKLIKNKLGTNKYDGWPEMIELDGCIPKYME</sequence>
<dbReference type="InterPro" id="IPR039477">
    <property type="entry name" value="ILEI/PANDER_dom"/>
</dbReference>
<keyword evidence="8" id="KW-0812">Transmembrane</keyword>
<dbReference type="InterPro" id="IPR039220">
    <property type="entry name" value="FAM3"/>
</dbReference>
<proteinExistence type="evidence at transcript level"/>
<dbReference type="InterPro" id="IPR039475">
    <property type="entry name" value="ILEI_FAM3C"/>
</dbReference>
<keyword evidence="4" id="KW-0732">Signal</keyword>
<dbReference type="EMBL" id="BT074409">
    <property type="protein sequence ID" value="ACO08833.1"/>
    <property type="molecule type" value="mRNA"/>
</dbReference>
<comment type="subcellular location">
    <subcellularLocation>
        <location evidence="1">Secreted</location>
    </subcellularLocation>
</comment>
<evidence type="ECO:0000256" key="8">
    <source>
        <dbReference type="SAM" id="Phobius"/>
    </source>
</evidence>
<protein>
    <submittedName>
        <fullName evidence="10">FAM3C</fullName>
    </submittedName>
</protein>
<evidence type="ECO:0000256" key="7">
    <source>
        <dbReference type="PROSITE-ProRule" id="PRU01375"/>
    </source>
</evidence>
<feature type="domain" description="ILEI/PANDER" evidence="9">
    <location>
        <begin position="105"/>
        <end position="191"/>
    </location>
</feature>
<keyword evidence="8" id="KW-1133">Transmembrane helix</keyword>
<name>C1BII0_OSMMO</name>
<keyword evidence="6" id="KW-1015">Disulfide bond</keyword>
<dbReference type="AlphaFoldDB" id="C1BII0"/>
<evidence type="ECO:0000256" key="5">
    <source>
        <dbReference type="ARBA" id="ARBA00022734"/>
    </source>
</evidence>
<evidence type="ECO:0000256" key="2">
    <source>
        <dbReference type="ARBA" id="ARBA00010905"/>
    </source>
</evidence>
<comment type="similarity">
    <text evidence="2">Belongs to the FAM3 family.</text>
</comment>
<feature type="transmembrane region" description="Helical" evidence="8">
    <location>
        <begin position="12"/>
        <end position="29"/>
    </location>
</feature>
<evidence type="ECO:0000256" key="4">
    <source>
        <dbReference type="ARBA" id="ARBA00022729"/>
    </source>
</evidence>
<evidence type="ECO:0000259" key="9">
    <source>
        <dbReference type="Pfam" id="PF15711"/>
    </source>
</evidence>
<dbReference type="GO" id="GO:0005576">
    <property type="term" value="C:extracellular region"/>
    <property type="evidence" value="ECO:0007669"/>
    <property type="project" value="UniProtKB-SubCell"/>
</dbReference>
<gene>
    <name evidence="10" type="primary">FAM3C</name>
</gene>
<dbReference type="PROSITE" id="PS52031">
    <property type="entry name" value="GG_LECTIN"/>
    <property type="match status" value="1"/>
</dbReference>
<evidence type="ECO:0000256" key="6">
    <source>
        <dbReference type="ARBA" id="ARBA00023157"/>
    </source>
</evidence>
<evidence type="ECO:0000256" key="3">
    <source>
        <dbReference type="ARBA" id="ARBA00022525"/>
    </source>
</evidence>
<dbReference type="PANTHER" id="PTHR14592">
    <property type="entry name" value="UNCHARACTERIZED FAM3"/>
    <property type="match status" value="1"/>
</dbReference>
<evidence type="ECO:0000313" key="10">
    <source>
        <dbReference type="EMBL" id="ACO08833.1"/>
    </source>
</evidence>
<organism evidence="10">
    <name type="scientific">Osmerus mordax</name>
    <name type="common">Rainbow smelt</name>
    <name type="synonym">Atherina mordax</name>
    <dbReference type="NCBI Taxonomy" id="8014"/>
    <lineage>
        <taxon>Eukaryota</taxon>
        <taxon>Metazoa</taxon>
        <taxon>Chordata</taxon>
        <taxon>Craniata</taxon>
        <taxon>Vertebrata</taxon>
        <taxon>Euteleostomi</taxon>
        <taxon>Actinopterygii</taxon>
        <taxon>Neopterygii</taxon>
        <taxon>Teleostei</taxon>
        <taxon>Stomiati</taxon>
        <taxon>Osmeriformes</taxon>
        <taxon>Osmeridae</taxon>
        <taxon>Osmerus</taxon>
    </lineage>
</organism>